<gene>
    <name evidence="6" type="primary">nusB</name>
    <name evidence="8" type="ORF">EH55_07660</name>
</gene>
<proteinExistence type="inferred from homology"/>
<dbReference type="AlphaFoldDB" id="A0A073IQS3"/>
<comment type="similarity">
    <text evidence="1 6">Belongs to the NusB family.</text>
</comment>
<dbReference type="EMBL" id="JMKI01000037">
    <property type="protein sequence ID" value="KEJ91836.1"/>
    <property type="molecule type" value="Genomic_DNA"/>
</dbReference>
<dbReference type="GO" id="GO:0005829">
    <property type="term" value="C:cytosol"/>
    <property type="evidence" value="ECO:0007669"/>
    <property type="project" value="TreeGrafter"/>
</dbReference>
<dbReference type="GO" id="GO:0031564">
    <property type="term" value="P:transcription antitermination"/>
    <property type="evidence" value="ECO:0007669"/>
    <property type="project" value="UniProtKB-KW"/>
</dbReference>
<dbReference type="GeneID" id="90984116"/>
<evidence type="ECO:0000256" key="3">
    <source>
        <dbReference type="ARBA" id="ARBA00022884"/>
    </source>
</evidence>
<dbReference type="OrthoDB" id="9811381at2"/>
<dbReference type="SUPFAM" id="SSF48013">
    <property type="entry name" value="NusB-like"/>
    <property type="match status" value="1"/>
</dbReference>
<keyword evidence="9" id="KW-1185">Reference proteome</keyword>
<dbReference type="Proteomes" id="UP000027665">
    <property type="component" value="Unassembled WGS sequence"/>
</dbReference>
<evidence type="ECO:0000256" key="4">
    <source>
        <dbReference type="ARBA" id="ARBA00023015"/>
    </source>
</evidence>
<evidence type="ECO:0000313" key="9">
    <source>
        <dbReference type="Proteomes" id="UP000027665"/>
    </source>
</evidence>
<accession>A0A073IQS3</accession>
<protein>
    <recommendedName>
        <fullName evidence="6">Transcription antitermination protein NusB</fullName>
    </recommendedName>
    <alternativeName>
        <fullName evidence="6">Antitermination factor NusB</fullName>
    </alternativeName>
</protein>
<dbReference type="eggNOG" id="COG0781">
    <property type="taxonomic scope" value="Bacteria"/>
</dbReference>
<dbReference type="GO" id="GO:0006353">
    <property type="term" value="P:DNA-templated transcription termination"/>
    <property type="evidence" value="ECO:0007669"/>
    <property type="project" value="UniProtKB-UniRule"/>
</dbReference>
<organism evidence="8 9">
    <name type="scientific">Synergistes jonesii</name>
    <dbReference type="NCBI Taxonomy" id="2754"/>
    <lineage>
        <taxon>Bacteria</taxon>
        <taxon>Thermotogati</taxon>
        <taxon>Synergistota</taxon>
        <taxon>Synergistia</taxon>
        <taxon>Synergistales</taxon>
        <taxon>Synergistaceae</taxon>
        <taxon>Synergistes</taxon>
    </lineage>
</organism>
<evidence type="ECO:0000313" key="8">
    <source>
        <dbReference type="EMBL" id="KEJ91836.1"/>
    </source>
</evidence>
<sequence length="174" mass="19579">MSRKAQLRRRAREIALQLVYMLDLRSCPSADEALELFPADEALELFRGELVEEGEAAPPDKKKFPFVEAFDISLSDAERDEVISYAQELFRGIRADYAAVENAVRMHLESRWRSERLDSIDKSIISLAVYEGIMSKKVPLNVAISEAVYLAKIFGTGESPKFVNGVLGRIARGR</sequence>
<keyword evidence="5 6" id="KW-0804">Transcription</keyword>
<dbReference type="InterPro" id="IPR006027">
    <property type="entry name" value="NusB_RsmB_TIM44"/>
</dbReference>
<keyword evidence="2 6" id="KW-0889">Transcription antitermination</keyword>
<comment type="function">
    <text evidence="6">Involved in transcription antitermination. Required for transcription of ribosomal RNA (rRNA) genes. Binds specifically to the boxA antiterminator sequence of the ribosomal RNA (rrn) operons.</text>
</comment>
<evidence type="ECO:0000256" key="2">
    <source>
        <dbReference type="ARBA" id="ARBA00022814"/>
    </source>
</evidence>
<keyword evidence="3 6" id="KW-0694">RNA-binding</keyword>
<dbReference type="GO" id="GO:0003723">
    <property type="term" value="F:RNA binding"/>
    <property type="evidence" value="ECO:0007669"/>
    <property type="project" value="UniProtKB-UniRule"/>
</dbReference>
<comment type="caution">
    <text evidence="8">The sequence shown here is derived from an EMBL/GenBank/DDBJ whole genome shotgun (WGS) entry which is preliminary data.</text>
</comment>
<dbReference type="HAMAP" id="MF_00073">
    <property type="entry name" value="NusB"/>
    <property type="match status" value="1"/>
</dbReference>
<dbReference type="InterPro" id="IPR035926">
    <property type="entry name" value="NusB-like_sf"/>
</dbReference>
<dbReference type="STRING" id="2754.EH55_07660"/>
<dbReference type="NCBIfam" id="TIGR01951">
    <property type="entry name" value="nusB"/>
    <property type="match status" value="1"/>
</dbReference>
<evidence type="ECO:0000256" key="5">
    <source>
        <dbReference type="ARBA" id="ARBA00023163"/>
    </source>
</evidence>
<name>A0A073IQS3_9BACT</name>
<keyword evidence="4 6" id="KW-0805">Transcription regulation</keyword>
<dbReference type="PANTHER" id="PTHR11078">
    <property type="entry name" value="N UTILIZATION SUBSTANCE PROTEIN B-RELATED"/>
    <property type="match status" value="1"/>
</dbReference>
<dbReference type="RefSeq" id="WP_051682810.1">
    <property type="nucleotide sequence ID" value="NZ_CAMETI010000006.1"/>
</dbReference>
<evidence type="ECO:0000259" key="7">
    <source>
        <dbReference type="Pfam" id="PF01029"/>
    </source>
</evidence>
<feature type="domain" description="NusB/RsmB/TIM44" evidence="7">
    <location>
        <begin position="75"/>
        <end position="172"/>
    </location>
</feature>
<reference evidence="8 9" key="1">
    <citation type="submission" date="2014-04" db="EMBL/GenBank/DDBJ databases">
        <title>Draft Genome Sequence of Synergistes jonesii.</title>
        <authorList>
            <person name="Coil D.A."/>
            <person name="Eisen J.A."/>
            <person name="Holland-Moritz H.E."/>
        </authorList>
    </citation>
    <scope>NUCLEOTIDE SEQUENCE [LARGE SCALE GENOMIC DNA]</scope>
    <source>
        <strain evidence="8 9">78-1</strain>
    </source>
</reference>
<dbReference type="Gene3D" id="1.10.940.10">
    <property type="entry name" value="NusB-like"/>
    <property type="match status" value="1"/>
</dbReference>
<dbReference type="Pfam" id="PF01029">
    <property type="entry name" value="NusB"/>
    <property type="match status" value="1"/>
</dbReference>
<dbReference type="InterPro" id="IPR011605">
    <property type="entry name" value="NusB_fam"/>
</dbReference>
<dbReference type="PANTHER" id="PTHR11078:SF3">
    <property type="entry name" value="ANTITERMINATION NUSB DOMAIN-CONTAINING PROTEIN"/>
    <property type="match status" value="1"/>
</dbReference>
<evidence type="ECO:0000256" key="1">
    <source>
        <dbReference type="ARBA" id="ARBA00005952"/>
    </source>
</evidence>
<evidence type="ECO:0000256" key="6">
    <source>
        <dbReference type="HAMAP-Rule" id="MF_00073"/>
    </source>
</evidence>